<accession>A0A7J3IAE9</accession>
<gene>
    <name evidence="2" type="ORF">ENT87_08585</name>
    <name evidence="3" type="ORF">ENU30_02055</name>
</gene>
<evidence type="ECO:0000313" key="2">
    <source>
        <dbReference type="EMBL" id="HGN37581.1"/>
    </source>
</evidence>
<dbReference type="AlphaFoldDB" id="A0A7J3IAE9"/>
<sequence>MVKILLAVSKRYARLLIDAIVDARPKPKVTILSPDEEVAILAKTLGMEYRSDLTIERLYASEELEEYDLALIAMDDDQDNIALARAAKSMNIPVVVSILNDSGNRDLLIREGVNYIVDINEFAANIVKTVVLLDTWVTIKLSTIANIAVAFHRIVKRGVLGVTLMELEEAVGKEDAKFMLLERGNKVIMDSSKMIETGDVIVVTGTEEGVRKVIDKIERIFRKHEEIYARRYAETLRTTTRGYG</sequence>
<comment type="caution">
    <text evidence="2">The sequence shown here is derived from an EMBL/GenBank/DDBJ whole genome shotgun (WGS) entry which is preliminary data.</text>
</comment>
<dbReference type="Gene3D" id="3.40.50.720">
    <property type="entry name" value="NAD(P)-binding Rossmann-like Domain"/>
    <property type="match status" value="1"/>
</dbReference>
<dbReference type="GO" id="GO:0006813">
    <property type="term" value="P:potassium ion transport"/>
    <property type="evidence" value="ECO:0007669"/>
    <property type="project" value="InterPro"/>
</dbReference>
<dbReference type="InterPro" id="IPR003148">
    <property type="entry name" value="RCK_N"/>
</dbReference>
<name>A0A7J3IAE9_9CREN</name>
<dbReference type="EMBL" id="DTBZ01000051">
    <property type="protein sequence ID" value="HGQ17752.1"/>
    <property type="molecule type" value="Genomic_DNA"/>
</dbReference>
<evidence type="ECO:0000313" key="3">
    <source>
        <dbReference type="EMBL" id="HGQ17752.1"/>
    </source>
</evidence>
<protein>
    <recommendedName>
        <fullName evidence="1">RCK N-terminal domain-containing protein</fullName>
    </recommendedName>
</protein>
<reference evidence="2" key="1">
    <citation type="journal article" date="2020" name="mSystems">
        <title>Genome- and Community-Level Interaction Insights into Carbon Utilization and Element Cycling Functions of Hydrothermarchaeota in Hydrothermal Sediment.</title>
        <authorList>
            <person name="Zhou Z."/>
            <person name="Liu Y."/>
            <person name="Xu W."/>
            <person name="Pan J."/>
            <person name="Luo Z.H."/>
            <person name="Li M."/>
        </authorList>
    </citation>
    <scope>NUCLEOTIDE SEQUENCE [LARGE SCALE GENOMIC DNA]</scope>
    <source>
        <strain evidence="2">SpSt-618</strain>
        <strain evidence="3">SpSt-657</strain>
    </source>
</reference>
<dbReference type="SUPFAM" id="SSF116726">
    <property type="entry name" value="TrkA C-terminal domain-like"/>
    <property type="match status" value="1"/>
</dbReference>
<dbReference type="InterPro" id="IPR036721">
    <property type="entry name" value="RCK_C_sf"/>
</dbReference>
<dbReference type="Pfam" id="PF02254">
    <property type="entry name" value="TrkA_N"/>
    <property type="match status" value="1"/>
</dbReference>
<dbReference type="InterPro" id="IPR036291">
    <property type="entry name" value="NAD(P)-bd_dom_sf"/>
</dbReference>
<dbReference type="EMBL" id="DTAI01000254">
    <property type="protein sequence ID" value="HGN37581.1"/>
    <property type="molecule type" value="Genomic_DNA"/>
</dbReference>
<organism evidence="2">
    <name type="scientific">Ignisphaera aggregans</name>
    <dbReference type="NCBI Taxonomy" id="334771"/>
    <lineage>
        <taxon>Archaea</taxon>
        <taxon>Thermoproteota</taxon>
        <taxon>Thermoprotei</taxon>
        <taxon>Desulfurococcales</taxon>
        <taxon>Desulfurococcaceae</taxon>
        <taxon>Ignisphaera</taxon>
    </lineage>
</organism>
<feature type="domain" description="RCK N-terminal" evidence="1">
    <location>
        <begin position="13"/>
        <end position="117"/>
    </location>
</feature>
<dbReference type="SUPFAM" id="SSF51735">
    <property type="entry name" value="NAD(P)-binding Rossmann-fold domains"/>
    <property type="match status" value="1"/>
</dbReference>
<proteinExistence type="predicted"/>
<evidence type="ECO:0000259" key="1">
    <source>
        <dbReference type="Pfam" id="PF02254"/>
    </source>
</evidence>